<proteinExistence type="predicted"/>
<dbReference type="EMBL" id="AP022599">
    <property type="protein sequence ID" value="BBY79359.1"/>
    <property type="molecule type" value="Genomic_DNA"/>
</dbReference>
<feature type="region of interest" description="Disordered" evidence="1">
    <location>
        <begin position="36"/>
        <end position="55"/>
    </location>
</feature>
<gene>
    <name evidence="2" type="ORF">MPUL_05170</name>
</gene>
<keyword evidence="3" id="KW-1185">Reference proteome</keyword>
<dbReference type="AlphaFoldDB" id="A0A7I7UFB6"/>
<evidence type="ECO:0000313" key="3">
    <source>
        <dbReference type="Proteomes" id="UP000467252"/>
    </source>
</evidence>
<name>A0A7I7UFB6_MYCPV</name>
<reference evidence="2 3" key="1">
    <citation type="journal article" date="2019" name="Emerg. Microbes Infect.">
        <title>Comprehensive subspecies identification of 175 nontuberculous mycobacteria species based on 7547 genomic profiles.</title>
        <authorList>
            <person name="Matsumoto Y."/>
            <person name="Kinjo T."/>
            <person name="Motooka D."/>
            <person name="Nabeya D."/>
            <person name="Jung N."/>
            <person name="Uechi K."/>
            <person name="Horii T."/>
            <person name="Iida T."/>
            <person name="Fujita J."/>
            <person name="Nakamura S."/>
        </authorList>
    </citation>
    <scope>NUCLEOTIDE SEQUENCE [LARGE SCALE GENOMIC DNA]</scope>
    <source>
        <strain evidence="2 3">JCM 6370</strain>
    </source>
</reference>
<protein>
    <submittedName>
        <fullName evidence="2">Uncharacterized protein</fullName>
    </submittedName>
</protein>
<evidence type="ECO:0000256" key="1">
    <source>
        <dbReference type="SAM" id="MobiDB-lite"/>
    </source>
</evidence>
<dbReference type="Proteomes" id="UP000467252">
    <property type="component" value="Chromosome"/>
</dbReference>
<evidence type="ECO:0000313" key="2">
    <source>
        <dbReference type="EMBL" id="BBY79359.1"/>
    </source>
</evidence>
<sequence length="83" mass="9286">MARQIGVGPLGERKRLPHSHFRIVLSTVAIDEIAERMSAPTPTPSPAAKRASRPLNFDHSNLEETLAANVKRRIRLGKPYLFE</sequence>
<organism evidence="2 3">
    <name type="scientific">Mycolicibacterium pulveris</name>
    <name type="common">Mycobacterium pulveris</name>
    <dbReference type="NCBI Taxonomy" id="36813"/>
    <lineage>
        <taxon>Bacteria</taxon>
        <taxon>Bacillati</taxon>
        <taxon>Actinomycetota</taxon>
        <taxon>Actinomycetes</taxon>
        <taxon>Mycobacteriales</taxon>
        <taxon>Mycobacteriaceae</taxon>
        <taxon>Mycolicibacterium</taxon>
    </lineage>
</organism>
<accession>A0A7I7UFB6</accession>